<feature type="domain" description="Nif11" evidence="2">
    <location>
        <begin position="1"/>
        <end position="48"/>
    </location>
</feature>
<sequence>MSLDNVRAFYERLATDEAFRTQIQGLESKEAGLEILQNTGYIFTVEEFEEYTANILETDVAETGLRDLDEKELEAVFGGVTSILKFPFLPILLYGVVITRVRSVF</sequence>
<evidence type="ECO:0000313" key="3">
    <source>
        <dbReference type="EMBL" id="AVH79580.1"/>
    </source>
</evidence>
<dbReference type="AlphaFoldDB" id="A0A2P0ZGJ2"/>
<feature type="transmembrane region" description="Helical" evidence="1">
    <location>
        <begin position="75"/>
        <end position="97"/>
    </location>
</feature>
<dbReference type="InterPro" id="IPR012903">
    <property type="entry name" value="Nif11"/>
</dbReference>
<dbReference type="Pfam" id="PF07862">
    <property type="entry name" value="Nif11"/>
    <property type="match status" value="1"/>
</dbReference>
<keyword evidence="1" id="KW-0812">Transmembrane</keyword>
<dbReference type="NCBIfam" id="TIGR03798">
    <property type="entry name" value="leader_Nif11"/>
    <property type="match status" value="1"/>
</dbReference>
<evidence type="ECO:0000259" key="2">
    <source>
        <dbReference type="Pfam" id="PF07862"/>
    </source>
</evidence>
<keyword evidence="1" id="KW-1133">Transmembrane helix</keyword>
<proteinExistence type="predicted"/>
<evidence type="ECO:0000256" key="1">
    <source>
        <dbReference type="SAM" id="Phobius"/>
    </source>
</evidence>
<reference evidence="3" key="1">
    <citation type="journal article" date="2018" name="Science">
        <title>Natural noncanonical protein splicing yields products with diverse ?-amino acid residues.</title>
        <authorList>
            <person name="Morinaka B.I."/>
            <person name="Lakis E."/>
            <person name="Verest M."/>
            <person name="Helf M.J."/>
            <person name="Scalvenzi T."/>
            <person name="Vagstad A.L."/>
            <person name="Sims J."/>
            <person name="Sunagawa S."/>
            <person name="Gugger M."/>
            <person name="Piel J."/>
        </authorList>
    </citation>
    <scope>NUCLEOTIDE SEQUENCE</scope>
    <source>
        <strain evidence="3">PCC 9448</strain>
    </source>
</reference>
<dbReference type="EMBL" id="MG373773">
    <property type="protein sequence ID" value="AVH79580.1"/>
    <property type="molecule type" value="Genomic_DNA"/>
</dbReference>
<accession>A0A2P0ZGJ2</accession>
<keyword evidence="1" id="KW-0472">Membrane</keyword>
<dbReference type="InterPro" id="IPR022516">
    <property type="entry name" value="CHP03798_Ocin"/>
</dbReference>
<organism evidence="3">
    <name type="scientific">Nostoc sp. PCC 9448</name>
    <dbReference type="NCBI Taxonomy" id="2099384"/>
    <lineage>
        <taxon>Bacteria</taxon>
        <taxon>Bacillati</taxon>
        <taxon>Cyanobacteriota</taxon>
        <taxon>Cyanophyceae</taxon>
        <taxon>Nostocales</taxon>
        <taxon>Nostocaceae</taxon>
        <taxon>Nostoc</taxon>
    </lineage>
</organism>
<protein>
    <submittedName>
        <fullName evidence="3">Nif11-type</fullName>
    </submittedName>
</protein>
<name>A0A2P0ZGJ2_9NOSO</name>